<name>A0ABU4HVF9_9ACTN</name>
<dbReference type="RefSeq" id="WP_318599271.1">
    <property type="nucleotide sequence ID" value="NZ_JAWSTH010000066.1"/>
</dbReference>
<evidence type="ECO:0000259" key="3">
    <source>
        <dbReference type="PROSITE" id="PS51695"/>
    </source>
</evidence>
<sequence length="413" mass="42178">MRHALHVLTTAAAVLAASSLAPQAARSAPSSVAAVKASCREQALRCYDVRQVQRAYGLDRLHRAGIDGRDTTVAIVMSPSEMLADALGAQSRRFGLAPARLTVAEPAGDPGPAAGLAGAEGALDVQAVHAIAPRARLLYLAVPGAAVDGNVMADQALARAVDAAVAARADVISMSFGAPERRYPAFRAALARAARAGVPAFAGSGDDGVTTPGVRGQTTVYPAADPNVTAVGGTLLTLDAAGRRLAPDVAWGPDVGGASGGGISHLSPRPQWQRRLTGATGRGRNYPDVSMLAAGSGGFIVFFPGTAAPIANVSGNSVSTPMMAGIAALARQRAGRPLRNVNRAIYRLARKPVRNGIVDVRIGSNSFSDALDGRLTDGHLITGYLAGPGYDRVTGLGTITAPRFVPALARAAR</sequence>
<dbReference type="PANTHER" id="PTHR14218:SF15">
    <property type="entry name" value="TRIPEPTIDYL-PEPTIDASE 1"/>
    <property type="match status" value="1"/>
</dbReference>
<accession>A0ABU4HVF9</accession>
<dbReference type="Gene3D" id="3.40.50.200">
    <property type="entry name" value="Peptidase S8/S53 domain"/>
    <property type="match status" value="1"/>
</dbReference>
<dbReference type="Proteomes" id="UP001284601">
    <property type="component" value="Unassembled WGS sequence"/>
</dbReference>
<comment type="caution">
    <text evidence="1">Lacks conserved residue(s) required for the propagation of feature annotation.</text>
</comment>
<dbReference type="PROSITE" id="PS51695">
    <property type="entry name" value="SEDOLISIN"/>
    <property type="match status" value="1"/>
</dbReference>
<protein>
    <submittedName>
        <fullName evidence="4">S8 family serine peptidase</fullName>
    </submittedName>
</protein>
<gene>
    <name evidence="4" type="ORF">R7226_20980</name>
</gene>
<organism evidence="4 5">
    <name type="scientific">Conexibacter stalactiti</name>
    <dbReference type="NCBI Taxonomy" id="1940611"/>
    <lineage>
        <taxon>Bacteria</taxon>
        <taxon>Bacillati</taxon>
        <taxon>Actinomycetota</taxon>
        <taxon>Thermoleophilia</taxon>
        <taxon>Solirubrobacterales</taxon>
        <taxon>Conexibacteraceae</taxon>
        <taxon>Conexibacter</taxon>
    </lineage>
</organism>
<feature type="signal peptide" evidence="2">
    <location>
        <begin position="1"/>
        <end position="24"/>
    </location>
</feature>
<dbReference type="Pfam" id="PF00082">
    <property type="entry name" value="Peptidase_S8"/>
    <property type="match status" value="1"/>
</dbReference>
<dbReference type="PROSITE" id="PS51892">
    <property type="entry name" value="SUBTILASE"/>
    <property type="match status" value="1"/>
</dbReference>
<keyword evidence="2" id="KW-0732">Signal</keyword>
<dbReference type="InterPro" id="IPR000209">
    <property type="entry name" value="Peptidase_S8/S53_dom"/>
</dbReference>
<comment type="caution">
    <text evidence="4">The sequence shown here is derived from an EMBL/GenBank/DDBJ whole genome shotgun (WGS) entry which is preliminary data.</text>
</comment>
<reference evidence="5" key="1">
    <citation type="submission" date="2023-07" db="EMBL/GenBank/DDBJ databases">
        <title>Conexibacter stalactiti sp. nov., isolated from stalactites in a lava cave and emended description of the genus Conexibacter.</title>
        <authorList>
            <person name="Lee S.D."/>
        </authorList>
    </citation>
    <scope>NUCLEOTIDE SEQUENCE [LARGE SCALE GENOMIC DNA]</scope>
    <source>
        <strain evidence="5">KCTC 39840</strain>
    </source>
</reference>
<dbReference type="SUPFAM" id="SSF52743">
    <property type="entry name" value="Subtilisin-like"/>
    <property type="match status" value="1"/>
</dbReference>
<feature type="chain" id="PRO_5046983733" evidence="2">
    <location>
        <begin position="25"/>
        <end position="413"/>
    </location>
</feature>
<evidence type="ECO:0000256" key="2">
    <source>
        <dbReference type="SAM" id="SignalP"/>
    </source>
</evidence>
<comment type="similarity">
    <text evidence="1">Belongs to the peptidase S8 family.</text>
</comment>
<proteinExistence type="inferred from homology"/>
<dbReference type="InterPro" id="IPR030400">
    <property type="entry name" value="Sedolisin_dom"/>
</dbReference>
<dbReference type="InterPro" id="IPR036852">
    <property type="entry name" value="Peptidase_S8/S53_dom_sf"/>
</dbReference>
<dbReference type="EMBL" id="JAWSTH010000066">
    <property type="protein sequence ID" value="MDW5596834.1"/>
    <property type="molecule type" value="Genomic_DNA"/>
</dbReference>
<evidence type="ECO:0000256" key="1">
    <source>
        <dbReference type="PROSITE-ProRule" id="PRU01240"/>
    </source>
</evidence>
<dbReference type="InterPro" id="IPR050819">
    <property type="entry name" value="Tripeptidyl-peptidase_I"/>
</dbReference>
<feature type="domain" description="Peptidase S53" evidence="3">
    <location>
        <begin position="47"/>
        <end position="411"/>
    </location>
</feature>
<evidence type="ECO:0000313" key="5">
    <source>
        <dbReference type="Proteomes" id="UP001284601"/>
    </source>
</evidence>
<dbReference type="PANTHER" id="PTHR14218">
    <property type="entry name" value="PROTEASE S8 TRIPEPTIDYL PEPTIDASE I CLN2"/>
    <property type="match status" value="1"/>
</dbReference>
<evidence type="ECO:0000313" key="4">
    <source>
        <dbReference type="EMBL" id="MDW5596834.1"/>
    </source>
</evidence>
<reference evidence="4 5" key="2">
    <citation type="submission" date="2023-10" db="EMBL/GenBank/DDBJ databases">
        <authorList>
            <person name="Han X.F."/>
        </authorList>
    </citation>
    <scope>NUCLEOTIDE SEQUENCE [LARGE SCALE GENOMIC DNA]</scope>
    <source>
        <strain evidence="4 5">KCTC 39840</strain>
    </source>
</reference>
<keyword evidence="5" id="KW-1185">Reference proteome</keyword>